<dbReference type="InterPro" id="IPR011234">
    <property type="entry name" value="Fumarylacetoacetase-like_C"/>
</dbReference>
<evidence type="ECO:0000259" key="3">
    <source>
        <dbReference type="Pfam" id="PF01557"/>
    </source>
</evidence>
<organism evidence="4 5">
    <name type="scientific">Siccirubricoccus deserti</name>
    <dbReference type="NCBI Taxonomy" id="2013562"/>
    <lineage>
        <taxon>Bacteria</taxon>
        <taxon>Pseudomonadati</taxon>
        <taxon>Pseudomonadota</taxon>
        <taxon>Alphaproteobacteria</taxon>
        <taxon>Acetobacterales</taxon>
        <taxon>Roseomonadaceae</taxon>
        <taxon>Siccirubricoccus</taxon>
    </lineage>
</organism>
<dbReference type="GO" id="GO:0046872">
    <property type="term" value="F:metal ion binding"/>
    <property type="evidence" value="ECO:0007669"/>
    <property type="project" value="UniProtKB-KW"/>
</dbReference>
<proteinExistence type="inferred from homology"/>
<feature type="domain" description="Fumarylacetoacetase-like C-terminal" evidence="3">
    <location>
        <begin position="80"/>
        <end position="293"/>
    </location>
</feature>
<dbReference type="PANTHER" id="PTHR11820:SF7">
    <property type="entry name" value="ACYLPYRUVASE FAHD1, MITOCHONDRIAL"/>
    <property type="match status" value="1"/>
</dbReference>
<dbReference type="SUPFAM" id="SSF56529">
    <property type="entry name" value="FAH"/>
    <property type="match status" value="1"/>
</dbReference>
<comment type="similarity">
    <text evidence="1">Belongs to the FAH family.</text>
</comment>
<evidence type="ECO:0000256" key="2">
    <source>
        <dbReference type="ARBA" id="ARBA00022723"/>
    </source>
</evidence>
<dbReference type="EMBL" id="JACOMF010000034">
    <property type="protein sequence ID" value="MBC4017744.1"/>
    <property type="molecule type" value="Genomic_DNA"/>
</dbReference>
<accession>A0A9X0R146</accession>
<reference evidence="4" key="1">
    <citation type="submission" date="2020-08" db="EMBL/GenBank/DDBJ databases">
        <authorList>
            <person name="Hu Y."/>
            <person name="Nguyen S.V."/>
            <person name="Li F."/>
            <person name="Fanning S."/>
        </authorList>
    </citation>
    <scope>NUCLEOTIDE SEQUENCE</scope>
    <source>
        <strain evidence="4">SYSU D8009</strain>
    </source>
</reference>
<evidence type="ECO:0000313" key="5">
    <source>
        <dbReference type="Proteomes" id="UP000600101"/>
    </source>
</evidence>
<dbReference type="Proteomes" id="UP000600101">
    <property type="component" value="Unassembled WGS sequence"/>
</dbReference>
<keyword evidence="2" id="KW-0479">Metal-binding</keyword>
<dbReference type="Gene3D" id="3.90.850.10">
    <property type="entry name" value="Fumarylacetoacetase-like, C-terminal domain"/>
    <property type="match status" value="1"/>
</dbReference>
<dbReference type="GO" id="GO:0018773">
    <property type="term" value="F:acetylpyruvate hydrolase activity"/>
    <property type="evidence" value="ECO:0007669"/>
    <property type="project" value="TreeGrafter"/>
</dbReference>
<dbReference type="PANTHER" id="PTHR11820">
    <property type="entry name" value="ACYLPYRUVASE"/>
    <property type="match status" value="1"/>
</dbReference>
<dbReference type="RefSeq" id="WP_186772500.1">
    <property type="nucleotide sequence ID" value="NZ_JACOMF010000034.1"/>
</dbReference>
<protein>
    <submittedName>
        <fullName evidence="4">Fumarylacetoacetate hydrolase family protein</fullName>
    </submittedName>
</protein>
<keyword evidence="5" id="KW-1185">Reference proteome</keyword>
<keyword evidence="4" id="KW-0378">Hydrolase</keyword>
<evidence type="ECO:0000313" key="4">
    <source>
        <dbReference type="EMBL" id="MBC4017744.1"/>
    </source>
</evidence>
<sequence>MRLVTFRQKDRLQHRIGALTPDGTVLDLAAADPALDGGFMPALIAGGSAVLHHAQAAAAKAPEAKGAMLCAPIPRPAKNIFCVGKNYHEHAREFASSGFDASTQEVVPDAPVVFSKPPTSVIGPGEPIPSFLDPTNSVDYEGELAVIIGQGGRGIRSADWRQHVFGYTIVNDVTARTLQHKHRQWILGKGLDGFCPMGPAILTADEVPDPAALRLTTQVNGEARQDAVVADLIFDIPTLIATISAGITLEPGDIIATGTPVGVGIGFKPPRFLKPGDVVRIEISGIGVLENPVA</sequence>
<comment type="caution">
    <text evidence="4">The sequence shown here is derived from an EMBL/GenBank/DDBJ whole genome shotgun (WGS) entry which is preliminary data.</text>
</comment>
<evidence type="ECO:0000256" key="1">
    <source>
        <dbReference type="ARBA" id="ARBA00010211"/>
    </source>
</evidence>
<dbReference type="AlphaFoldDB" id="A0A9X0R146"/>
<dbReference type="InterPro" id="IPR036663">
    <property type="entry name" value="Fumarylacetoacetase_C_sf"/>
</dbReference>
<dbReference type="Pfam" id="PF01557">
    <property type="entry name" value="FAA_hydrolase"/>
    <property type="match status" value="1"/>
</dbReference>
<dbReference type="GO" id="GO:0016853">
    <property type="term" value="F:isomerase activity"/>
    <property type="evidence" value="ECO:0007669"/>
    <property type="project" value="UniProtKB-ARBA"/>
</dbReference>
<name>A0A9X0R146_9PROT</name>
<gene>
    <name evidence="4" type="ORF">H7965_20780</name>
</gene>
<dbReference type="FunFam" id="3.90.850.10:FF:000002">
    <property type="entry name" value="2-hydroxyhepta-2,4-diene-1,7-dioate isomerase"/>
    <property type="match status" value="1"/>
</dbReference>
<dbReference type="GO" id="GO:0019752">
    <property type="term" value="P:carboxylic acid metabolic process"/>
    <property type="evidence" value="ECO:0007669"/>
    <property type="project" value="UniProtKB-ARBA"/>
</dbReference>